<protein>
    <submittedName>
        <fullName evidence="3">Pyruvate synthase</fullName>
    </submittedName>
</protein>
<dbReference type="Proteomes" id="UP000051124">
    <property type="component" value="Unassembled WGS sequence"/>
</dbReference>
<feature type="domain" description="Pyruvate/ketoisovalerate oxidoreductase catalytic" evidence="2">
    <location>
        <begin position="10"/>
        <end position="184"/>
    </location>
</feature>
<dbReference type="SUPFAM" id="SSF53323">
    <property type="entry name" value="Pyruvate-ferredoxin oxidoreductase, PFOR, domain III"/>
    <property type="match status" value="1"/>
</dbReference>
<dbReference type="PATRIC" id="fig|1703771.3.peg.1199"/>
<dbReference type="InterPro" id="IPR051626">
    <property type="entry name" value="Oxidoreductase_gamma_subunit"/>
</dbReference>
<dbReference type="NCBIfam" id="TIGR02175">
    <property type="entry name" value="PorC_KorC"/>
    <property type="match status" value="1"/>
</dbReference>
<sequence length="189" mass="20883">MVEIRWHGRGGQGAKTAALLLADAVISSGKYVQAFPEYGPERRGAPVRSFNRIDKTEIRQHSPVVEPDVVVVLDATLIESAKVTEGLKKDGVLLVNTAETPGELRKSHDIKTGKVYTVDASTIALDTMGLDIPNTPMLGALARVTEILDYEEMLKDLEKKLSKKFRGRPEIVEGNLRSVKRAYEEVKQE</sequence>
<dbReference type="EMBL" id="LIZT01000003">
    <property type="protein sequence ID" value="KPJ51281.1"/>
    <property type="molecule type" value="Genomic_DNA"/>
</dbReference>
<dbReference type="InterPro" id="IPR002869">
    <property type="entry name" value="Pyrv_flavodox_OxRed_cen"/>
</dbReference>
<gene>
    <name evidence="3" type="ORF">AMJ40_00285</name>
</gene>
<organism evidence="3 4">
    <name type="scientific">candidate division TA06 bacterium DG_26</name>
    <dbReference type="NCBI Taxonomy" id="1703771"/>
    <lineage>
        <taxon>Bacteria</taxon>
        <taxon>Bacteria division TA06</taxon>
    </lineage>
</organism>
<keyword evidence="3" id="KW-0670">Pyruvate</keyword>
<evidence type="ECO:0000313" key="3">
    <source>
        <dbReference type="EMBL" id="KPJ51281.1"/>
    </source>
</evidence>
<dbReference type="InterPro" id="IPR011894">
    <property type="entry name" value="PorC_KorC"/>
</dbReference>
<dbReference type="Pfam" id="PF01558">
    <property type="entry name" value="POR"/>
    <property type="match status" value="1"/>
</dbReference>
<proteinExistence type="predicted"/>
<keyword evidence="1" id="KW-0560">Oxidoreductase</keyword>
<dbReference type="PANTHER" id="PTHR43366:SF1">
    <property type="entry name" value="PYRUVATE SYNTHASE SUBUNIT PORC"/>
    <property type="match status" value="1"/>
</dbReference>
<dbReference type="Gene3D" id="3.40.920.10">
    <property type="entry name" value="Pyruvate-ferredoxin oxidoreductase, PFOR, domain III"/>
    <property type="match status" value="1"/>
</dbReference>
<comment type="caution">
    <text evidence="3">The sequence shown here is derived from an EMBL/GenBank/DDBJ whole genome shotgun (WGS) entry which is preliminary data.</text>
</comment>
<evidence type="ECO:0000313" key="4">
    <source>
        <dbReference type="Proteomes" id="UP000051124"/>
    </source>
</evidence>
<evidence type="ECO:0000256" key="1">
    <source>
        <dbReference type="ARBA" id="ARBA00023002"/>
    </source>
</evidence>
<dbReference type="AlphaFoldDB" id="A0A0S7WMB1"/>
<reference evidence="3 4" key="1">
    <citation type="journal article" date="2015" name="Microbiome">
        <title>Genomic resolution of linkages in carbon, nitrogen, and sulfur cycling among widespread estuary sediment bacteria.</title>
        <authorList>
            <person name="Baker B.J."/>
            <person name="Lazar C.S."/>
            <person name="Teske A.P."/>
            <person name="Dick G.J."/>
        </authorList>
    </citation>
    <scope>NUCLEOTIDE SEQUENCE [LARGE SCALE GENOMIC DNA]</scope>
    <source>
        <strain evidence="3">DG_26</strain>
    </source>
</reference>
<dbReference type="PANTHER" id="PTHR43366">
    <property type="entry name" value="PYRUVATE SYNTHASE SUBUNIT PORC"/>
    <property type="match status" value="1"/>
</dbReference>
<accession>A0A0S7WMB1</accession>
<name>A0A0S7WMB1_UNCT6</name>
<evidence type="ECO:0000259" key="2">
    <source>
        <dbReference type="Pfam" id="PF01558"/>
    </source>
</evidence>
<dbReference type="InterPro" id="IPR019752">
    <property type="entry name" value="Pyrv/ketoisovalerate_OxRed_cat"/>
</dbReference>
<dbReference type="GO" id="GO:0016625">
    <property type="term" value="F:oxidoreductase activity, acting on the aldehyde or oxo group of donors, iron-sulfur protein as acceptor"/>
    <property type="evidence" value="ECO:0007669"/>
    <property type="project" value="InterPro"/>
</dbReference>